<proteinExistence type="predicted"/>
<reference evidence="1" key="1">
    <citation type="journal article" date="2015" name="Nature">
        <title>Complex archaea that bridge the gap between prokaryotes and eukaryotes.</title>
        <authorList>
            <person name="Spang A."/>
            <person name="Saw J.H."/>
            <person name="Jorgensen S.L."/>
            <person name="Zaremba-Niedzwiedzka K."/>
            <person name="Martijn J."/>
            <person name="Lind A.E."/>
            <person name="van Eijk R."/>
            <person name="Schleper C."/>
            <person name="Guy L."/>
            <person name="Ettema T.J."/>
        </authorList>
    </citation>
    <scope>NUCLEOTIDE SEQUENCE</scope>
</reference>
<evidence type="ECO:0000313" key="1">
    <source>
        <dbReference type="EMBL" id="KKL97058.1"/>
    </source>
</evidence>
<dbReference type="EMBL" id="LAZR01018264">
    <property type="protein sequence ID" value="KKL97058.1"/>
    <property type="molecule type" value="Genomic_DNA"/>
</dbReference>
<comment type="caution">
    <text evidence="1">The sequence shown here is derived from an EMBL/GenBank/DDBJ whole genome shotgun (WGS) entry which is preliminary data.</text>
</comment>
<accession>A0A0F9GE36</accession>
<sequence length="129" mass="13368">MARPRPALVVFLGGLGGSPVEKMVAGARAAAARDSVQAALAGGRFTGAVLVTDGSMHLPDLPAGVTVDVDPGPFHFGCRLAETVRKHDLGHVVYLGGGSLPRAQRRGITAWRALFARRRASPPGNCHAP</sequence>
<organism evidence="1">
    <name type="scientific">marine sediment metagenome</name>
    <dbReference type="NCBI Taxonomy" id="412755"/>
    <lineage>
        <taxon>unclassified sequences</taxon>
        <taxon>metagenomes</taxon>
        <taxon>ecological metagenomes</taxon>
    </lineage>
</organism>
<dbReference type="AlphaFoldDB" id="A0A0F9GE36"/>
<name>A0A0F9GE36_9ZZZZ</name>
<gene>
    <name evidence="1" type="ORF">LCGC14_1838280</name>
</gene>
<protein>
    <submittedName>
        <fullName evidence="1">Uncharacterized protein</fullName>
    </submittedName>
</protein>